<dbReference type="PANTHER" id="PTHR23220">
    <property type="entry name" value="INTEGRIN ALPHA"/>
    <property type="match status" value="1"/>
</dbReference>
<dbReference type="GO" id="GO:0098609">
    <property type="term" value="P:cell-cell adhesion"/>
    <property type="evidence" value="ECO:0007669"/>
    <property type="project" value="TreeGrafter"/>
</dbReference>
<evidence type="ECO:0000256" key="6">
    <source>
        <dbReference type="SAM" id="MobiDB-lite"/>
    </source>
</evidence>
<organism evidence="7 8">
    <name type="scientific">Megalurothrips usitatus</name>
    <name type="common">bean blossom thrips</name>
    <dbReference type="NCBI Taxonomy" id="439358"/>
    <lineage>
        <taxon>Eukaryota</taxon>
        <taxon>Metazoa</taxon>
        <taxon>Ecdysozoa</taxon>
        <taxon>Arthropoda</taxon>
        <taxon>Hexapoda</taxon>
        <taxon>Insecta</taxon>
        <taxon>Pterygota</taxon>
        <taxon>Neoptera</taxon>
        <taxon>Paraneoptera</taxon>
        <taxon>Thysanoptera</taxon>
        <taxon>Terebrantia</taxon>
        <taxon>Thripoidea</taxon>
        <taxon>Thripidae</taxon>
        <taxon>Megalurothrips</taxon>
    </lineage>
</organism>
<evidence type="ECO:0000256" key="4">
    <source>
        <dbReference type="PROSITE-ProRule" id="PRU00803"/>
    </source>
</evidence>
<gene>
    <name evidence="7" type="ORF">ONE63_005196</name>
</gene>
<proteinExistence type="inferred from homology"/>
<dbReference type="Proteomes" id="UP001075354">
    <property type="component" value="Chromosome 2"/>
</dbReference>
<dbReference type="Gene3D" id="2.130.10.130">
    <property type="entry name" value="Integrin alpha, N-terminal"/>
    <property type="match status" value="1"/>
</dbReference>
<evidence type="ECO:0000256" key="5">
    <source>
        <dbReference type="RuleBase" id="RU003762"/>
    </source>
</evidence>
<dbReference type="GO" id="GO:0005178">
    <property type="term" value="F:integrin binding"/>
    <property type="evidence" value="ECO:0007669"/>
    <property type="project" value="TreeGrafter"/>
</dbReference>
<dbReference type="SMART" id="SM00191">
    <property type="entry name" value="Int_alpha"/>
    <property type="match status" value="4"/>
</dbReference>
<protein>
    <submittedName>
        <fullName evidence="7">Uncharacterized protein</fullName>
    </submittedName>
</protein>
<dbReference type="EMBL" id="JAPTSV010000002">
    <property type="protein sequence ID" value="KAJ1530274.1"/>
    <property type="molecule type" value="Genomic_DNA"/>
</dbReference>
<dbReference type="PRINTS" id="PR01185">
    <property type="entry name" value="INTEGRINA"/>
</dbReference>
<keyword evidence="1" id="KW-0732">Signal</keyword>
<feature type="repeat" description="FG-GAP" evidence="4">
    <location>
        <begin position="156"/>
        <end position="217"/>
    </location>
</feature>
<keyword evidence="5" id="KW-0675">Receptor</keyword>
<feature type="repeat" description="FG-GAP" evidence="4">
    <location>
        <begin position="90"/>
        <end position="151"/>
    </location>
</feature>
<comment type="subcellular location">
    <subcellularLocation>
        <location evidence="5">Membrane</location>
        <topology evidence="5">Single-pass type I membrane protein</topology>
    </subcellularLocation>
</comment>
<keyword evidence="2" id="KW-0677">Repeat</keyword>
<dbReference type="Pfam" id="PF01839">
    <property type="entry name" value="FG-GAP"/>
    <property type="match status" value="3"/>
</dbReference>
<reference evidence="7" key="1">
    <citation type="submission" date="2022-12" db="EMBL/GenBank/DDBJ databases">
        <title>Chromosome-level genome assembly of the bean flower thrips Megalurothrips usitatus.</title>
        <authorList>
            <person name="Ma L."/>
            <person name="Liu Q."/>
            <person name="Li H."/>
            <person name="Cai W."/>
        </authorList>
    </citation>
    <scope>NUCLEOTIDE SEQUENCE</scope>
    <source>
        <strain evidence="7">Cailab_2022a</strain>
    </source>
</reference>
<dbReference type="AlphaFoldDB" id="A0AAV7XUL5"/>
<dbReference type="InterPro" id="IPR013517">
    <property type="entry name" value="FG-GAP"/>
</dbReference>
<keyword evidence="8" id="KW-1185">Reference proteome</keyword>
<evidence type="ECO:0000313" key="8">
    <source>
        <dbReference type="Proteomes" id="UP001075354"/>
    </source>
</evidence>
<keyword evidence="5" id="KW-0130">Cell adhesion</keyword>
<feature type="region of interest" description="Disordered" evidence="6">
    <location>
        <begin position="219"/>
        <end position="242"/>
    </location>
</feature>
<evidence type="ECO:0000256" key="1">
    <source>
        <dbReference type="ARBA" id="ARBA00022729"/>
    </source>
</evidence>
<dbReference type="InterPro" id="IPR000413">
    <property type="entry name" value="Integrin_alpha"/>
</dbReference>
<feature type="repeat" description="FG-GAP" evidence="4">
    <location>
        <begin position="233"/>
        <end position="290"/>
    </location>
</feature>
<evidence type="ECO:0000256" key="3">
    <source>
        <dbReference type="ARBA" id="ARBA00023180"/>
    </source>
</evidence>
<dbReference type="InterPro" id="IPR013519">
    <property type="entry name" value="Int_alpha_beta-p"/>
</dbReference>
<keyword evidence="5" id="KW-0401">Integrin</keyword>
<dbReference type="GO" id="GO:0033627">
    <property type="term" value="P:cell adhesion mediated by integrin"/>
    <property type="evidence" value="ECO:0007669"/>
    <property type="project" value="TreeGrafter"/>
</dbReference>
<dbReference type="PROSITE" id="PS51470">
    <property type="entry name" value="FG_GAP"/>
    <property type="match status" value="4"/>
</dbReference>
<comment type="similarity">
    <text evidence="5">Belongs to the integrin alpha chain family.</text>
</comment>
<comment type="caution">
    <text evidence="7">The sequence shown here is derived from an EMBL/GenBank/DDBJ whole genome shotgun (WGS) entry which is preliminary data.</text>
</comment>
<dbReference type="GO" id="GO:0008305">
    <property type="term" value="C:integrin complex"/>
    <property type="evidence" value="ECO:0007669"/>
    <property type="project" value="InterPro"/>
</dbReference>
<dbReference type="GO" id="GO:0007229">
    <property type="term" value="P:integrin-mediated signaling pathway"/>
    <property type="evidence" value="ECO:0007669"/>
    <property type="project" value="UniProtKB-KW"/>
</dbReference>
<evidence type="ECO:0000256" key="2">
    <source>
        <dbReference type="ARBA" id="ARBA00022737"/>
    </source>
</evidence>
<accession>A0AAV7XUL5</accession>
<evidence type="ECO:0000313" key="7">
    <source>
        <dbReference type="EMBL" id="KAJ1530274.1"/>
    </source>
</evidence>
<dbReference type="GO" id="GO:0007160">
    <property type="term" value="P:cell-matrix adhesion"/>
    <property type="evidence" value="ECO:0007669"/>
    <property type="project" value="TreeGrafter"/>
</dbReference>
<dbReference type="GO" id="GO:0009897">
    <property type="term" value="C:external side of plasma membrane"/>
    <property type="evidence" value="ECO:0007669"/>
    <property type="project" value="TreeGrafter"/>
</dbReference>
<dbReference type="InterPro" id="IPR028994">
    <property type="entry name" value="Integrin_alpha_N"/>
</dbReference>
<dbReference type="SUPFAM" id="SSF69318">
    <property type="entry name" value="Integrin alpha N-terminal domain"/>
    <property type="match status" value="1"/>
</dbReference>
<dbReference type="PANTHER" id="PTHR23220:SF83">
    <property type="entry name" value="INTEGRIN ALPHA-PS3-RELATED"/>
    <property type="match status" value="1"/>
</dbReference>
<sequence length="489" mass="51410">MNGLCYSLSSDRLAKPDAPLVENEKQGQAVEDPAAPHKKKNVFYYAFGEAGFSAHVSEEAGEVLLGAPGVYSWRGSAVRYRINEAGRLVEMFVARPDTLQDYGYFGYSVTAGRFMPGNNRPGRVQYAAGAPRASDTGKVFLFDLADGVADSGDGMAVLQELSGEQLGEYFGAAVLAEDVTGDGLADLLVGAPQHTTAEAGDAGRVYVFLNLGDGQLQRSESPLSVASREGESQLPDDSPQSHGARFGYALASAGDSNEDGYNDVWVGAPYEDDGRGAVYLFLGSPSGLRAAAAQRVAARDVHRDLRSFGFSMSATADVDGNGYSDLAVGAPLAGHAVVLLARPTARLTPRLTASISELSLTATSFVLSVCLQYASRRAQVQAAAAVLLSLEGPSVQLERAALQAGGAAGRQLRYTQPLQLGRLACANVTVLIRPGGREGHAMPDYTTPIDITMRFNLSDEASRRGASAVTPPTGGHHCDGFRRAAALSL</sequence>
<keyword evidence="3" id="KW-0325">Glycoprotein</keyword>
<name>A0AAV7XUL5_9NEOP</name>
<feature type="repeat" description="FG-GAP" evidence="4">
    <location>
        <begin position="294"/>
        <end position="356"/>
    </location>
</feature>